<comment type="caution">
    <text evidence="2">The sequence shown here is derived from an EMBL/GenBank/DDBJ whole genome shotgun (WGS) entry which is preliminary data.</text>
</comment>
<evidence type="ECO:0008006" key="4">
    <source>
        <dbReference type="Google" id="ProtNLM"/>
    </source>
</evidence>
<dbReference type="PANTHER" id="PTHR34126">
    <property type="entry name" value="PEROXISOME BIOGENESIS PROTEIN 22"/>
    <property type="match status" value="1"/>
</dbReference>
<protein>
    <recommendedName>
        <fullName evidence="4">Peroxisome biogenesis protein 22</fullName>
    </recommendedName>
</protein>
<dbReference type="PANTHER" id="PTHR34126:SF9">
    <property type="entry name" value="OS04G0629000 PROTEIN"/>
    <property type="match status" value="1"/>
</dbReference>
<dbReference type="AlphaFoldDB" id="A0A835S3G5"/>
<dbReference type="InterPro" id="IPR037485">
    <property type="entry name" value="PEX22"/>
</dbReference>
<name>A0A835S3G5_VANPL</name>
<dbReference type="GO" id="GO:0007031">
    <property type="term" value="P:peroxisome organization"/>
    <property type="evidence" value="ECO:0007669"/>
    <property type="project" value="InterPro"/>
</dbReference>
<dbReference type="OrthoDB" id="77656at2759"/>
<dbReference type="Pfam" id="PF22978">
    <property type="entry name" value="HAD_Pex22"/>
    <property type="match status" value="1"/>
</dbReference>
<evidence type="ECO:0000256" key="1">
    <source>
        <dbReference type="SAM" id="MobiDB-lite"/>
    </source>
</evidence>
<proteinExistence type="predicted"/>
<dbReference type="EMBL" id="JADCNM010000001">
    <property type="protein sequence ID" value="KAG0503615.1"/>
    <property type="molecule type" value="Genomic_DNA"/>
</dbReference>
<dbReference type="Proteomes" id="UP000639772">
    <property type="component" value="Chromosome 1"/>
</dbReference>
<evidence type="ECO:0000313" key="3">
    <source>
        <dbReference type="Proteomes" id="UP000639772"/>
    </source>
</evidence>
<gene>
    <name evidence="2" type="ORF">HPP92_003687</name>
</gene>
<feature type="region of interest" description="Disordered" evidence="1">
    <location>
        <begin position="30"/>
        <end position="61"/>
    </location>
</feature>
<sequence length="335" mass="37865">MQKGLHDELCGGVHLSQVYFDRHIGKQAHRPPPYTHSCRSHSSPLTSASVAGSENQMAAAPPRPPLDFAKEELFDLMQRFLEYLAEMSERMPFVVNRQKIRSMATLAALSVAIYITWKILRASPTQQRRQNRRLSQVTTVSGARISSNSVVSQSPYHSSPAHLRPQGTVDKLFQSGKLTLEKIVRHRLNEGRKVTCQLLGVILEETTPEDLQEHATFRSSVRDVLVEIAKFCDVYLMERILDDASAERVLLALKDAGLFTAGVLNIDKVLFCGTENGRMSFVRQLEPDWHIDTNPEIVHQLSRFIKYQLHISSTRTERAALNVFKAPCLEQFFGV</sequence>
<organism evidence="2 3">
    <name type="scientific">Vanilla planifolia</name>
    <name type="common">Vanilla</name>
    <dbReference type="NCBI Taxonomy" id="51239"/>
    <lineage>
        <taxon>Eukaryota</taxon>
        <taxon>Viridiplantae</taxon>
        <taxon>Streptophyta</taxon>
        <taxon>Embryophyta</taxon>
        <taxon>Tracheophyta</taxon>
        <taxon>Spermatophyta</taxon>
        <taxon>Magnoliopsida</taxon>
        <taxon>Liliopsida</taxon>
        <taxon>Asparagales</taxon>
        <taxon>Orchidaceae</taxon>
        <taxon>Vanilloideae</taxon>
        <taxon>Vanilleae</taxon>
        <taxon>Vanilla</taxon>
    </lineage>
</organism>
<evidence type="ECO:0000313" key="2">
    <source>
        <dbReference type="EMBL" id="KAG0503615.1"/>
    </source>
</evidence>
<accession>A0A835S3G5</accession>
<feature type="compositionally biased region" description="Polar residues" evidence="1">
    <location>
        <begin position="40"/>
        <end position="56"/>
    </location>
</feature>
<reference evidence="2 3" key="1">
    <citation type="journal article" date="2020" name="Nat. Food">
        <title>A phased Vanilla planifolia genome enables genetic improvement of flavour and production.</title>
        <authorList>
            <person name="Hasing T."/>
            <person name="Tang H."/>
            <person name="Brym M."/>
            <person name="Khazi F."/>
            <person name="Huang T."/>
            <person name="Chambers A.H."/>
        </authorList>
    </citation>
    <scope>NUCLEOTIDE SEQUENCE [LARGE SCALE GENOMIC DNA]</scope>
    <source>
        <tissue evidence="2">Leaf</tissue>
    </source>
</reference>